<sequence length="347" mass="38003">MAYKGNLVLVFIWLSLASFSRVRGIRLVLNQIEGYDGGEGSVQGQHSNQTTQNLLATFAHPSGSNGSPFIYHWATYVTKDGYYFGTRATINVWGVPDIKQDQASVTVISIWNNDDAIQVGVHVLPELYHDNELHFFTRWTDPDTQNWLVLRDNDQGSHLVGYWPNFLFKDLSNYARVILWGGTVGFRTGEIGPAMGSGHDPSEGEGKAAYFKNIELFNDLGDPRPLRDGDQSAFTDKPDCYKVSPLCNSRKAGVVKLYAAAVAKLGVAATTTNIAGTPSLSSTTDSSTQLAISVNSPPLSSRNEVMNGGVAEEIVIDAEEERMTLAPSSRIMPRKAIDYAVTTQRFG</sequence>
<dbReference type="EMBL" id="CAJEUB010000009">
    <property type="protein sequence ID" value="CAD1845953.1"/>
    <property type="molecule type" value="Genomic_DNA"/>
</dbReference>
<dbReference type="PROSITE" id="PS52045">
    <property type="entry name" value="NEPROSIN_PEP_CD"/>
    <property type="match status" value="1"/>
</dbReference>
<evidence type="ECO:0000313" key="3">
    <source>
        <dbReference type="EMBL" id="CAD1845953.1"/>
    </source>
</evidence>
<accession>A0A6V7QS36</accession>
<evidence type="ECO:0000256" key="1">
    <source>
        <dbReference type="SAM" id="SignalP"/>
    </source>
</evidence>
<reference evidence="3" key="1">
    <citation type="submission" date="2020-07" db="EMBL/GenBank/DDBJ databases">
        <authorList>
            <person name="Lin J."/>
        </authorList>
    </citation>
    <scope>NUCLEOTIDE SEQUENCE</scope>
</reference>
<dbReference type="Pfam" id="PF03080">
    <property type="entry name" value="Neprosin"/>
    <property type="match status" value="1"/>
</dbReference>
<dbReference type="PANTHER" id="PTHR31589">
    <property type="entry name" value="PROTEIN, PUTATIVE (DUF239)-RELATED-RELATED"/>
    <property type="match status" value="1"/>
</dbReference>
<dbReference type="AlphaFoldDB" id="A0A6V7QS36"/>
<organism evidence="3">
    <name type="scientific">Ananas comosus var. bracteatus</name>
    <name type="common">red pineapple</name>
    <dbReference type="NCBI Taxonomy" id="296719"/>
    <lineage>
        <taxon>Eukaryota</taxon>
        <taxon>Viridiplantae</taxon>
        <taxon>Streptophyta</taxon>
        <taxon>Embryophyta</taxon>
        <taxon>Tracheophyta</taxon>
        <taxon>Spermatophyta</taxon>
        <taxon>Magnoliopsida</taxon>
        <taxon>Liliopsida</taxon>
        <taxon>Poales</taxon>
        <taxon>Bromeliaceae</taxon>
        <taxon>Bromelioideae</taxon>
        <taxon>Ananas</taxon>
    </lineage>
</organism>
<feature type="signal peptide" evidence="1">
    <location>
        <begin position="1"/>
        <end position="24"/>
    </location>
</feature>
<proteinExistence type="predicted"/>
<keyword evidence="1" id="KW-0732">Signal</keyword>
<feature type="chain" id="PRO_5028407024" description="Neprosin PEP catalytic domain-containing protein" evidence="1">
    <location>
        <begin position="25"/>
        <end position="347"/>
    </location>
</feature>
<gene>
    <name evidence="3" type="ORF">CB5_LOCUS29164</name>
</gene>
<evidence type="ECO:0000259" key="2">
    <source>
        <dbReference type="PROSITE" id="PS52045"/>
    </source>
</evidence>
<protein>
    <recommendedName>
        <fullName evidence="2">Neprosin PEP catalytic domain-containing protein</fullName>
    </recommendedName>
</protein>
<feature type="domain" description="Neprosin PEP catalytic" evidence="2">
    <location>
        <begin position="1"/>
        <end position="268"/>
    </location>
</feature>
<dbReference type="InterPro" id="IPR053168">
    <property type="entry name" value="Glutamic_endopeptidase"/>
</dbReference>
<dbReference type="PANTHER" id="PTHR31589:SF223">
    <property type="entry name" value="PROTEIN, PUTATIVE (DUF239)-RELATED"/>
    <property type="match status" value="1"/>
</dbReference>
<name>A0A6V7QS36_ANACO</name>
<dbReference type="InterPro" id="IPR004314">
    <property type="entry name" value="Neprosin"/>
</dbReference>